<protein>
    <submittedName>
        <fullName evidence="4">ATP-binding protein</fullName>
    </submittedName>
</protein>
<dbReference type="InterPro" id="IPR050267">
    <property type="entry name" value="Anti-sigma-factor_SerPK"/>
</dbReference>
<dbReference type="Gene3D" id="3.30.565.10">
    <property type="entry name" value="Histidine kinase-like ATPase, C-terminal domain"/>
    <property type="match status" value="1"/>
</dbReference>
<dbReference type="Proteomes" id="UP000516428">
    <property type="component" value="Chromosome"/>
</dbReference>
<dbReference type="InterPro" id="IPR036890">
    <property type="entry name" value="HATPase_C_sf"/>
</dbReference>
<dbReference type="RefSeq" id="WP_188337086.1">
    <property type="nucleotide sequence ID" value="NZ_CP061281.1"/>
</dbReference>
<keyword evidence="5" id="KW-1185">Reference proteome</keyword>
<keyword evidence="4" id="KW-0067">ATP-binding</keyword>
<dbReference type="SUPFAM" id="SSF55874">
    <property type="entry name" value="ATPase domain of HSP90 chaperone/DNA topoisomerase II/histidine kinase"/>
    <property type="match status" value="1"/>
</dbReference>
<feature type="domain" description="Histidine kinase/HSP90-like ATPase" evidence="3">
    <location>
        <begin position="26"/>
        <end position="142"/>
    </location>
</feature>
<reference evidence="4 5" key="1">
    <citation type="submission" date="2020-09" db="EMBL/GenBank/DDBJ databases">
        <title>A novel species.</title>
        <authorList>
            <person name="Gao J."/>
        </authorList>
    </citation>
    <scope>NUCLEOTIDE SEQUENCE [LARGE SCALE GENOMIC DNA]</scope>
    <source>
        <strain evidence="4 5">CRXT-Y-14</strain>
    </source>
</reference>
<evidence type="ECO:0000256" key="2">
    <source>
        <dbReference type="SAM" id="MobiDB-lite"/>
    </source>
</evidence>
<accession>A0A7H1B6J5</accession>
<evidence type="ECO:0000313" key="4">
    <source>
        <dbReference type="EMBL" id="QNS04350.1"/>
    </source>
</evidence>
<dbReference type="Pfam" id="PF13581">
    <property type="entry name" value="HATPase_c_2"/>
    <property type="match status" value="1"/>
</dbReference>
<dbReference type="GO" id="GO:0005524">
    <property type="term" value="F:ATP binding"/>
    <property type="evidence" value="ECO:0007669"/>
    <property type="project" value="UniProtKB-KW"/>
</dbReference>
<evidence type="ECO:0000256" key="1">
    <source>
        <dbReference type="ARBA" id="ARBA00022527"/>
    </source>
</evidence>
<dbReference type="CDD" id="cd16936">
    <property type="entry name" value="HATPase_RsbW-like"/>
    <property type="match status" value="1"/>
</dbReference>
<feature type="region of interest" description="Disordered" evidence="2">
    <location>
        <begin position="93"/>
        <end position="113"/>
    </location>
</feature>
<evidence type="ECO:0000259" key="3">
    <source>
        <dbReference type="Pfam" id="PF13581"/>
    </source>
</evidence>
<evidence type="ECO:0000313" key="5">
    <source>
        <dbReference type="Proteomes" id="UP000516428"/>
    </source>
</evidence>
<keyword evidence="4" id="KW-0547">Nucleotide-binding</keyword>
<dbReference type="PANTHER" id="PTHR35526">
    <property type="entry name" value="ANTI-SIGMA-F FACTOR RSBW-RELATED"/>
    <property type="match status" value="1"/>
</dbReference>
<name>A0A7H1B6J5_9ACTN</name>
<dbReference type="EMBL" id="CP061281">
    <property type="protein sequence ID" value="QNS04350.1"/>
    <property type="molecule type" value="Genomic_DNA"/>
</dbReference>
<organism evidence="4 5">
    <name type="scientific">Streptomyces xanthii</name>
    <dbReference type="NCBI Taxonomy" id="2768069"/>
    <lineage>
        <taxon>Bacteria</taxon>
        <taxon>Bacillati</taxon>
        <taxon>Actinomycetota</taxon>
        <taxon>Actinomycetes</taxon>
        <taxon>Kitasatosporales</taxon>
        <taxon>Streptomycetaceae</taxon>
        <taxon>Streptomyces</taxon>
    </lineage>
</organism>
<dbReference type="AlphaFoldDB" id="A0A7H1B6J5"/>
<keyword evidence="1" id="KW-0808">Transferase</keyword>
<dbReference type="PANTHER" id="PTHR35526:SF3">
    <property type="entry name" value="ANTI-SIGMA-F FACTOR RSBW"/>
    <property type="match status" value="1"/>
</dbReference>
<dbReference type="InterPro" id="IPR003594">
    <property type="entry name" value="HATPase_dom"/>
</dbReference>
<gene>
    <name evidence="4" type="ORF">IAG42_12420</name>
</gene>
<keyword evidence="1" id="KW-0723">Serine/threonine-protein kinase</keyword>
<sequence length="148" mass="15850">MTSQQAQPTVTVSVFTHTFPATRLGASLARRFASRQLGGWGISPGAPLHDTVALIVAELAANAARHGRVPGRNFELRLLYEHKTTVVRIEVSDTHPRRPDPSSVGMADPEADGGRGLALVEAVAHRWGVDDRTGPGKTVWAQTEPVVS</sequence>
<dbReference type="KEGG" id="sxn:IAG42_12420"/>
<dbReference type="GO" id="GO:0004674">
    <property type="term" value="F:protein serine/threonine kinase activity"/>
    <property type="evidence" value="ECO:0007669"/>
    <property type="project" value="UniProtKB-KW"/>
</dbReference>
<keyword evidence="1" id="KW-0418">Kinase</keyword>
<proteinExistence type="predicted"/>